<feature type="domain" description="DUF6850" evidence="1">
    <location>
        <begin position="47"/>
        <end position="504"/>
    </location>
</feature>
<comment type="caution">
    <text evidence="2">The sequence shown here is derived from an EMBL/GenBank/DDBJ whole genome shotgun (WGS) entry which is preliminary data.</text>
</comment>
<evidence type="ECO:0000259" key="1">
    <source>
        <dbReference type="Pfam" id="PF21012"/>
    </source>
</evidence>
<protein>
    <recommendedName>
        <fullName evidence="1">DUF6850 domain-containing protein</fullName>
    </recommendedName>
</protein>
<proteinExistence type="predicted"/>
<evidence type="ECO:0000313" key="2">
    <source>
        <dbReference type="EMBL" id="HIU38065.1"/>
    </source>
</evidence>
<name>A0A9D1LFX2_9BACT</name>
<dbReference type="Proteomes" id="UP000824076">
    <property type="component" value="Unassembled WGS sequence"/>
</dbReference>
<reference evidence="2" key="2">
    <citation type="journal article" date="2021" name="PeerJ">
        <title>Extensive microbial diversity within the chicken gut microbiome revealed by metagenomics and culture.</title>
        <authorList>
            <person name="Gilroy R."/>
            <person name="Ravi A."/>
            <person name="Getino M."/>
            <person name="Pursley I."/>
            <person name="Horton D.L."/>
            <person name="Alikhan N.F."/>
            <person name="Baker D."/>
            <person name="Gharbi K."/>
            <person name="Hall N."/>
            <person name="Watson M."/>
            <person name="Adriaenssens E.M."/>
            <person name="Foster-Nyarko E."/>
            <person name="Jarju S."/>
            <person name="Secka A."/>
            <person name="Antonio M."/>
            <person name="Oren A."/>
            <person name="Chaudhuri R.R."/>
            <person name="La Ragione R."/>
            <person name="Hildebrand F."/>
            <person name="Pallen M.J."/>
        </authorList>
    </citation>
    <scope>NUCLEOTIDE SEQUENCE</scope>
    <source>
        <strain evidence="2">17073</strain>
    </source>
</reference>
<dbReference type="InterPro" id="IPR049236">
    <property type="entry name" value="DUF6850"/>
</dbReference>
<accession>A0A9D1LFX2</accession>
<sequence>MGKRGLHIALLLSLSESIFAVDSDDALSRVVENERMNVVPELGAENPAMMKDRYAKTLTEIEAGWVFGDENQPKIMQEGDGENCMSAVVDAFVKNGKNDIWGNAGYSIGQRRNVAFNETSDYRMLYPYVTADLVGGDLHEEIYRFEGGFAHRVSSSVVLGAQAGYRALLAYRSVDPRPRNLTGDLDFAAGISWTKNEHTFGAALKVSKYKQTNDVEFYSETGHPTVYHATGLGTDYYRFRGSNTDTYYNGRGFGGVVNHVCVRGATAVSFNAVYDYFGFDKIISSLNELPMASVGEHRFSAALTGLFRQKQNRDIFVEAGYEYVRRNGTENIFGDAQNNIYPEIASLPMYRRSAHDAHVKLSYDNRLNPVGFRLSAVAGYHDENVRYVSPERLLAVQAPYAGIQASTTYRKKRWLLRGEAQVEMMIGPNGSFAMPSERNSVLDEAAKRVYEVISETQTSMSAALRADYAAGKRFAVFLRLRWAGELYAGGGRANHAETAVGLLF</sequence>
<dbReference type="AlphaFoldDB" id="A0A9D1LFX2"/>
<reference evidence="2" key="1">
    <citation type="submission" date="2020-10" db="EMBL/GenBank/DDBJ databases">
        <authorList>
            <person name="Gilroy R."/>
        </authorList>
    </citation>
    <scope>NUCLEOTIDE SEQUENCE</scope>
    <source>
        <strain evidence="2">17073</strain>
    </source>
</reference>
<dbReference type="SUPFAM" id="SSF56935">
    <property type="entry name" value="Porins"/>
    <property type="match status" value="1"/>
</dbReference>
<dbReference type="EMBL" id="DVMS01000005">
    <property type="protein sequence ID" value="HIU38065.1"/>
    <property type="molecule type" value="Genomic_DNA"/>
</dbReference>
<gene>
    <name evidence="2" type="ORF">IAD18_00155</name>
</gene>
<dbReference type="Pfam" id="PF21012">
    <property type="entry name" value="DUF6850"/>
    <property type="match status" value="1"/>
</dbReference>
<organism evidence="2 3">
    <name type="scientific">Candidatus Limisoma intestinavium</name>
    <dbReference type="NCBI Taxonomy" id="2840856"/>
    <lineage>
        <taxon>Bacteria</taxon>
        <taxon>Pseudomonadati</taxon>
        <taxon>Bacteroidota</taxon>
        <taxon>Bacteroidia</taxon>
        <taxon>Bacteroidales</taxon>
        <taxon>Candidatus Limisoma</taxon>
    </lineage>
</organism>
<evidence type="ECO:0000313" key="3">
    <source>
        <dbReference type="Proteomes" id="UP000824076"/>
    </source>
</evidence>